<dbReference type="InterPro" id="IPR016621">
    <property type="entry name" value="UCP014543"/>
</dbReference>
<evidence type="ECO:0000313" key="1">
    <source>
        <dbReference type="EMBL" id="RHE40278.1"/>
    </source>
</evidence>
<evidence type="ECO:0000313" key="2">
    <source>
        <dbReference type="Proteomes" id="UP000283745"/>
    </source>
</evidence>
<protein>
    <submittedName>
        <fullName evidence="1">DUF3783 domain-containing protein</fullName>
    </submittedName>
</protein>
<dbReference type="EMBL" id="QSKF01000005">
    <property type="protein sequence ID" value="RHE40278.1"/>
    <property type="molecule type" value="Genomic_DNA"/>
</dbReference>
<proteinExistence type="predicted"/>
<dbReference type="RefSeq" id="WP_118049103.1">
    <property type="nucleotide sequence ID" value="NZ_CABJFK010000005.1"/>
</dbReference>
<reference evidence="1 2" key="1">
    <citation type="submission" date="2018-08" db="EMBL/GenBank/DDBJ databases">
        <title>A genome reference for cultivated species of the human gut microbiota.</title>
        <authorList>
            <person name="Zou Y."/>
            <person name="Xue W."/>
            <person name="Luo G."/>
        </authorList>
    </citation>
    <scope>NUCLEOTIDE SEQUENCE [LARGE SCALE GENOMIC DNA]</scope>
    <source>
        <strain evidence="1 2">AM28-23</strain>
    </source>
</reference>
<comment type="caution">
    <text evidence="1">The sequence shown here is derived from an EMBL/GenBank/DDBJ whole genome shotgun (WGS) entry which is preliminary data.</text>
</comment>
<gene>
    <name evidence="1" type="ORF">DW740_08255</name>
</gene>
<dbReference type="AlphaFoldDB" id="A0A414J7A7"/>
<organism evidence="1 2">
    <name type="scientific">Blautia obeum</name>
    <dbReference type="NCBI Taxonomy" id="40520"/>
    <lineage>
        <taxon>Bacteria</taxon>
        <taxon>Bacillati</taxon>
        <taxon>Bacillota</taxon>
        <taxon>Clostridia</taxon>
        <taxon>Lachnospirales</taxon>
        <taxon>Lachnospiraceae</taxon>
        <taxon>Blautia</taxon>
    </lineage>
</organism>
<sequence length="122" mass="13833">MAQIILTFGLEKEKLRAVRSAALKNKMQVKEISRINYGQKLGFLAGIQGFRKEKTNYNGPDFPLEMMVFSGTDSTQMDAFLAGYKQTGAASIPLKAIITPHNIFWTAEALYQELFKEHLRFI</sequence>
<name>A0A414J7A7_9FIRM</name>
<dbReference type="Proteomes" id="UP000283745">
    <property type="component" value="Unassembled WGS sequence"/>
</dbReference>
<accession>A0A414J7A7</accession>
<dbReference type="Pfam" id="PF12646">
    <property type="entry name" value="DUF3783"/>
    <property type="match status" value="1"/>
</dbReference>